<feature type="chain" id="PRO_5014882704" evidence="1">
    <location>
        <begin position="32"/>
        <end position="108"/>
    </location>
</feature>
<accession>A0A2M4DPX4</accession>
<organism evidence="2">
    <name type="scientific">Anopheles darlingi</name>
    <name type="common">Mosquito</name>
    <dbReference type="NCBI Taxonomy" id="43151"/>
    <lineage>
        <taxon>Eukaryota</taxon>
        <taxon>Metazoa</taxon>
        <taxon>Ecdysozoa</taxon>
        <taxon>Arthropoda</taxon>
        <taxon>Hexapoda</taxon>
        <taxon>Insecta</taxon>
        <taxon>Pterygota</taxon>
        <taxon>Neoptera</taxon>
        <taxon>Endopterygota</taxon>
        <taxon>Diptera</taxon>
        <taxon>Nematocera</taxon>
        <taxon>Culicoidea</taxon>
        <taxon>Culicidae</taxon>
        <taxon>Anophelinae</taxon>
        <taxon>Anopheles</taxon>
    </lineage>
</organism>
<evidence type="ECO:0000256" key="1">
    <source>
        <dbReference type="SAM" id="SignalP"/>
    </source>
</evidence>
<sequence length="108" mass="11883">MEGWLWQRRSSSGRRVLLLLLMLANHTSCVALRHRSSLLAAPRDRPRRLMVNPFRSASRSLVVSPVPGPAVAALAVLQLRTVRVSLAGCSLYVCSKGGDGRRIPRNPD</sequence>
<reference evidence="2" key="1">
    <citation type="submission" date="2018-01" db="EMBL/GenBank/DDBJ databases">
        <title>An insight into the sialome of Amazonian anophelines.</title>
        <authorList>
            <person name="Ribeiro J.M."/>
            <person name="Scarpassa V."/>
            <person name="Calvo E."/>
        </authorList>
    </citation>
    <scope>NUCLEOTIDE SEQUENCE</scope>
</reference>
<feature type="signal peptide" evidence="1">
    <location>
        <begin position="1"/>
        <end position="31"/>
    </location>
</feature>
<name>A0A2M4DPX4_ANODA</name>
<dbReference type="EMBL" id="GGFL01015448">
    <property type="protein sequence ID" value="MBW79626.1"/>
    <property type="molecule type" value="Transcribed_RNA"/>
</dbReference>
<protein>
    <submittedName>
        <fullName evidence="2">Putative secreted protein</fullName>
    </submittedName>
</protein>
<evidence type="ECO:0000313" key="2">
    <source>
        <dbReference type="EMBL" id="MBW79626.1"/>
    </source>
</evidence>
<keyword evidence="1" id="KW-0732">Signal</keyword>
<proteinExistence type="predicted"/>
<dbReference type="AlphaFoldDB" id="A0A2M4DPX4"/>